<name>A0A8S3E7V3_9BILA</name>
<evidence type="ECO:0000313" key="2">
    <source>
        <dbReference type="EMBL" id="CAF5062475.1"/>
    </source>
</evidence>
<feature type="coiled-coil region" evidence="1">
    <location>
        <begin position="81"/>
        <end position="190"/>
    </location>
</feature>
<evidence type="ECO:0000313" key="3">
    <source>
        <dbReference type="Proteomes" id="UP000681967"/>
    </source>
</evidence>
<evidence type="ECO:0000256" key="1">
    <source>
        <dbReference type="SAM" id="Coils"/>
    </source>
</evidence>
<gene>
    <name evidence="2" type="ORF">BYL167_LOCUS59466</name>
</gene>
<feature type="non-terminal residue" evidence="2">
    <location>
        <position position="1"/>
    </location>
</feature>
<reference evidence="2" key="1">
    <citation type="submission" date="2021-02" db="EMBL/GenBank/DDBJ databases">
        <authorList>
            <person name="Nowell W R."/>
        </authorList>
    </citation>
    <scope>NUCLEOTIDE SEQUENCE</scope>
</reference>
<accession>A0A8S3E7V3</accession>
<proteinExistence type="predicted"/>
<dbReference type="EMBL" id="CAJOBH010228679">
    <property type="protein sequence ID" value="CAF5062475.1"/>
    <property type="molecule type" value="Genomic_DNA"/>
</dbReference>
<feature type="non-terminal residue" evidence="2">
    <location>
        <position position="257"/>
    </location>
</feature>
<keyword evidence="1" id="KW-0175">Coiled coil</keyword>
<protein>
    <submittedName>
        <fullName evidence="2">Uncharacterized protein</fullName>
    </submittedName>
</protein>
<dbReference type="Proteomes" id="UP000681967">
    <property type="component" value="Unassembled WGS sequence"/>
</dbReference>
<sequence length="257" mass="30564">ILQICLCLHSAQALISPFPPLEYSLLDGVGDDEAILNLQEHLRRRIEERHRLNMLVQEQQEFLRKFTFELVSDYDSTISNHDDLSKENEQQTKTVRHLQTRIKLLEKSQNDLYKTANQIERENKVLKTQIDERNIEIKSLKSERRKDKNDFENKMKVKLNEIEQHYINDIKNKENQMRELERQHDDKLNIIRSMAASNNITNEQFLIPVNSASSHTNPEILTEHVYQNQNQNQQQQYHRVEMIISHNNNNNNNNNNN</sequence>
<comment type="caution">
    <text evidence="2">The sequence shown here is derived from an EMBL/GenBank/DDBJ whole genome shotgun (WGS) entry which is preliminary data.</text>
</comment>
<dbReference type="AlphaFoldDB" id="A0A8S3E7V3"/>
<organism evidence="2 3">
    <name type="scientific">Rotaria magnacalcarata</name>
    <dbReference type="NCBI Taxonomy" id="392030"/>
    <lineage>
        <taxon>Eukaryota</taxon>
        <taxon>Metazoa</taxon>
        <taxon>Spiralia</taxon>
        <taxon>Gnathifera</taxon>
        <taxon>Rotifera</taxon>
        <taxon>Eurotatoria</taxon>
        <taxon>Bdelloidea</taxon>
        <taxon>Philodinida</taxon>
        <taxon>Philodinidae</taxon>
        <taxon>Rotaria</taxon>
    </lineage>
</organism>